<sequence length="140" mass="15720">MRFPFQHKPVVKKIVGDAVGMDRYKADSVIKGLLEELPELIAASVVDVKSNKTLSAYTALVSFDPYKLSTRNAELIRRTQKNLTAPWLAGQELGDMVVVLDEQLHCLRTTANGRWLCYVAVRLADTNMALVRDVMRRCAN</sequence>
<reference evidence="1 2" key="1">
    <citation type="submission" date="2019-09" db="EMBL/GenBank/DDBJ databases">
        <title>Genome sequence of Hymenobacter sp. M3.</title>
        <authorList>
            <person name="Srinivasan S."/>
        </authorList>
    </citation>
    <scope>NUCLEOTIDE SEQUENCE [LARGE SCALE GENOMIC DNA]</scope>
    <source>
        <strain evidence="1 2">M3</strain>
    </source>
</reference>
<keyword evidence="2" id="KW-1185">Reference proteome</keyword>
<evidence type="ECO:0000313" key="2">
    <source>
        <dbReference type="Proteomes" id="UP000326380"/>
    </source>
</evidence>
<accession>A0A7L5A2W8</accession>
<proteinExistence type="predicted"/>
<dbReference type="EMBL" id="VTWU01000005">
    <property type="protein sequence ID" value="KAA9331651.1"/>
    <property type="molecule type" value="Genomic_DNA"/>
</dbReference>
<dbReference type="AlphaFoldDB" id="A0A7L5A2W8"/>
<name>A0A7L5A2W8_9BACT</name>
<gene>
    <name evidence="1" type="ORF">F0P96_15575</name>
</gene>
<protein>
    <submittedName>
        <fullName evidence="1">Uncharacterized protein</fullName>
    </submittedName>
</protein>
<dbReference type="RefSeq" id="WP_151079831.1">
    <property type="nucleotide sequence ID" value="NZ_CP047647.1"/>
</dbReference>
<dbReference type="Proteomes" id="UP000326380">
    <property type="component" value="Unassembled WGS sequence"/>
</dbReference>
<organism evidence="1 2">
    <name type="scientific">Hymenobacter busanensis</name>
    <dbReference type="NCBI Taxonomy" id="2607656"/>
    <lineage>
        <taxon>Bacteria</taxon>
        <taxon>Pseudomonadati</taxon>
        <taxon>Bacteroidota</taxon>
        <taxon>Cytophagia</taxon>
        <taxon>Cytophagales</taxon>
        <taxon>Hymenobacteraceae</taxon>
        <taxon>Hymenobacter</taxon>
    </lineage>
</organism>
<comment type="caution">
    <text evidence="1">The sequence shown here is derived from an EMBL/GenBank/DDBJ whole genome shotgun (WGS) entry which is preliminary data.</text>
</comment>
<evidence type="ECO:0000313" key="1">
    <source>
        <dbReference type="EMBL" id="KAA9331651.1"/>
    </source>
</evidence>